<evidence type="ECO:0000313" key="2">
    <source>
        <dbReference type="EMBL" id="RMZ95223.1"/>
    </source>
</evidence>
<dbReference type="AlphaFoldDB" id="A0A3M7P869"/>
<protein>
    <submittedName>
        <fullName evidence="2">Uncharacterized protein</fullName>
    </submittedName>
</protein>
<organism evidence="2 3">
    <name type="scientific">Brachionus plicatilis</name>
    <name type="common">Marine rotifer</name>
    <name type="synonym">Brachionus muelleri</name>
    <dbReference type="NCBI Taxonomy" id="10195"/>
    <lineage>
        <taxon>Eukaryota</taxon>
        <taxon>Metazoa</taxon>
        <taxon>Spiralia</taxon>
        <taxon>Gnathifera</taxon>
        <taxon>Rotifera</taxon>
        <taxon>Eurotatoria</taxon>
        <taxon>Monogononta</taxon>
        <taxon>Pseudotrocha</taxon>
        <taxon>Ploima</taxon>
        <taxon>Brachionidae</taxon>
        <taxon>Brachionus</taxon>
    </lineage>
</organism>
<feature type="transmembrane region" description="Helical" evidence="1">
    <location>
        <begin position="133"/>
        <end position="155"/>
    </location>
</feature>
<keyword evidence="1" id="KW-0812">Transmembrane</keyword>
<accession>A0A3M7P869</accession>
<evidence type="ECO:0000256" key="1">
    <source>
        <dbReference type="SAM" id="Phobius"/>
    </source>
</evidence>
<comment type="caution">
    <text evidence="2">The sequence shown here is derived from an EMBL/GenBank/DDBJ whole genome shotgun (WGS) entry which is preliminary data.</text>
</comment>
<dbReference type="Proteomes" id="UP000276133">
    <property type="component" value="Unassembled WGS sequence"/>
</dbReference>
<evidence type="ECO:0000313" key="3">
    <source>
        <dbReference type="Proteomes" id="UP000276133"/>
    </source>
</evidence>
<gene>
    <name evidence="2" type="ORF">BpHYR1_043655</name>
</gene>
<name>A0A3M7P869_BRAPC</name>
<feature type="non-terminal residue" evidence="2">
    <location>
        <position position="1"/>
    </location>
</feature>
<dbReference type="EMBL" id="REGN01012499">
    <property type="protein sequence ID" value="RMZ95223.1"/>
    <property type="molecule type" value="Genomic_DNA"/>
</dbReference>
<sequence>FPVSLWNLNVRIKASLPRTNRNVESWRSRINSDAPKYFTVKKDSELSDSNKTTKKPILFSDLIRQEKLKKLIDDYNLIQSNISYINSIYDSEASNYQQNINKKRRESSNSLILTYLNKVELKKREKRTIAGQYLFTFFLFPIGVVKFISILLSYIELKSNFTTPFLSLYTDLLWDQKLVLNSTITIT</sequence>
<reference evidence="2 3" key="1">
    <citation type="journal article" date="2018" name="Sci. Rep.">
        <title>Genomic signatures of local adaptation to the degree of environmental predictability in rotifers.</title>
        <authorList>
            <person name="Franch-Gras L."/>
            <person name="Hahn C."/>
            <person name="Garcia-Roger E.M."/>
            <person name="Carmona M.J."/>
            <person name="Serra M."/>
            <person name="Gomez A."/>
        </authorList>
    </citation>
    <scope>NUCLEOTIDE SEQUENCE [LARGE SCALE GENOMIC DNA]</scope>
    <source>
        <strain evidence="2">HYR1</strain>
    </source>
</reference>
<keyword evidence="3" id="KW-1185">Reference proteome</keyword>
<keyword evidence="1" id="KW-0472">Membrane</keyword>
<keyword evidence="1" id="KW-1133">Transmembrane helix</keyword>
<proteinExistence type="predicted"/>